<dbReference type="PANTHER" id="PTHR46112">
    <property type="entry name" value="AMINOPEPTIDASE"/>
    <property type="match status" value="1"/>
</dbReference>
<gene>
    <name evidence="3" type="ORF">OHT53_19890</name>
</gene>
<keyword evidence="3" id="KW-0031">Aminopeptidase</keyword>
<feature type="domain" description="Peptidase M24" evidence="1">
    <location>
        <begin position="162"/>
        <end position="361"/>
    </location>
</feature>
<dbReference type="Pfam" id="PF01321">
    <property type="entry name" value="Creatinase_N"/>
    <property type="match status" value="1"/>
</dbReference>
<dbReference type="RefSeq" id="WP_328735566.1">
    <property type="nucleotide sequence ID" value="NZ_CP108038.1"/>
</dbReference>
<dbReference type="SUPFAM" id="SSF55920">
    <property type="entry name" value="Creatinase/aminopeptidase"/>
    <property type="match status" value="1"/>
</dbReference>
<dbReference type="InterPro" id="IPR000587">
    <property type="entry name" value="Creatinase_N"/>
</dbReference>
<keyword evidence="4" id="KW-1185">Reference proteome</keyword>
<dbReference type="PANTHER" id="PTHR46112:SF3">
    <property type="entry name" value="AMINOPEPTIDASE YPDF"/>
    <property type="match status" value="1"/>
</dbReference>
<keyword evidence="3" id="KW-0645">Protease</keyword>
<dbReference type="EMBL" id="CP108038">
    <property type="protein sequence ID" value="WUN88198.1"/>
    <property type="molecule type" value="Genomic_DNA"/>
</dbReference>
<dbReference type="CDD" id="cd01092">
    <property type="entry name" value="APP-like"/>
    <property type="match status" value="1"/>
</dbReference>
<dbReference type="InterPro" id="IPR000994">
    <property type="entry name" value="Pept_M24"/>
</dbReference>
<dbReference type="Pfam" id="PF00557">
    <property type="entry name" value="Peptidase_M24"/>
    <property type="match status" value="1"/>
</dbReference>
<dbReference type="SUPFAM" id="SSF53092">
    <property type="entry name" value="Creatinase/prolidase N-terminal domain"/>
    <property type="match status" value="1"/>
</dbReference>
<keyword evidence="3" id="KW-0378">Hydrolase</keyword>
<dbReference type="Gene3D" id="3.40.350.10">
    <property type="entry name" value="Creatinase/prolidase N-terminal domain"/>
    <property type="match status" value="1"/>
</dbReference>
<name>A0ABZ1QZT3_9ACTN</name>
<dbReference type="GeneID" id="93763281"/>
<dbReference type="InterPro" id="IPR050659">
    <property type="entry name" value="Peptidase_M24B"/>
</dbReference>
<reference evidence="3" key="1">
    <citation type="submission" date="2022-10" db="EMBL/GenBank/DDBJ databases">
        <title>The complete genomes of actinobacterial strains from the NBC collection.</title>
        <authorList>
            <person name="Joergensen T.S."/>
            <person name="Alvarez Arevalo M."/>
            <person name="Sterndorff E.B."/>
            <person name="Faurdal D."/>
            <person name="Vuksanovic O."/>
            <person name="Mourched A.-S."/>
            <person name="Charusanti P."/>
            <person name="Shaw S."/>
            <person name="Blin K."/>
            <person name="Weber T."/>
        </authorList>
    </citation>
    <scope>NUCLEOTIDE SEQUENCE</scope>
    <source>
        <strain evidence="3">NBC_00302</strain>
    </source>
</reference>
<dbReference type="InterPro" id="IPR036005">
    <property type="entry name" value="Creatinase/aminopeptidase-like"/>
</dbReference>
<dbReference type="Gene3D" id="3.90.230.10">
    <property type="entry name" value="Creatinase/methionine aminopeptidase superfamily"/>
    <property type="match status" value="1"/>
</dbReference>
<proteinExistence type="predicted"/>
<feature type="domain" description="Creatinase N-terminal" evidence="2">
    <location>
        <begin position="21"/>
        <end position="153"/>
    </location>
</feature>
<sequence>MSDEAAKAAEWAATPDDYAERMARAAREAVAAGLSGVLVTPGPDLFWLCGYRPTAITERLTLLVLTPETEPHLLVPALERPDAEAAPGAGAVRVTDWSDGQDPYAAAAGLLRQHGRYGVSDAAWALHLLGLQEALPLTAYRALTTALPMLRAVKDEREVARLAAAGAAADATYEDILGVRFAGRRETEVAADLARLLREHGHSQVDFTVVGSGPNGANPHHEAGDRVIRDGDMVVLDFGGLKDGYGSDTTRTVHVGPPTDEERRVHDLVRTAQQAAFEAVRPGVSCQEIDRVARAVITDGGYGDHFIHRTGHGIGVTTHEPPYLVEGEEQPLVPGMCFSIEPGVYLPGRFGVRIEDIVTCTAEGGRRLNGTPHELAVVA</sequence>
<organism evidence="3 4">
    <name type="scientific">Streptomyces bobili</name>
    <dbReference type="NCBI Taxonomy" id="67280"/>
    <lineage>
        <taxon>Bacteria</taxon>
        <taxon>Bacillati</taxon>
        <taxon>Actinomycetota</taxon>
        <taxon>Actinomycetes</taxon>
        <taxon>Kitasatosporales</taxon>
        <taxon>Streptomycetaceae</taxon>
        <taxon>Streptomyces</taxon>
    </lineage>
</organism>
<dbReference type="InterPro" id="IPR029149">
    <property type="entry name" value="Creatin/AminoP/Spt16_N"/>
</dbReference>
<protein>
    <submittedName>
        <fullName evidence="3">Aminopeptidase P family protein</fullName>
    </submittedName>
</protein>
<evidence type="ECO:0000313" key="3">
    <source>
        <dbReference type="EMBL" id="WUN88198.1"/>
    </source>
</evidence>
<evidence type="ECO:0000313" key="4">
    <source>
        <dbReference type="Proteomes" id="UP001432071"/>
    </source>
</evidence>
<evidence type="ECO:0000259" key="1">
    <source>
        <dbReference type="Pfam" id="PF00557"/>
    </source>
</evidence>
<dbReference type="Proteomes" id="UP001432071">
    <property type="component" value="Chromosome"/>
</dbReference>
<dbReference type="GO" id="GO:0004177">
    <property type="term" value="F:aminopeptidase activity"/>
    <property type="evidence" value="ECO:0007669"/>
    <property type="project" value="UniProtKB-KW"/>
</dbReference>
<accession>A0ABZ1QZT3</accession>
<evidence type="ECO:0000259" key="2">
    <source>
        <dbReference type="Pfam" id="PF01321"/>
    </source>
</evidence>